<organism evidence="1 2">
    <name type="scientific">Hymenobacter metallicola</name>
    <dbReference type="NCBI Taxonomy" id="2563114"/>
    <lineage>
        <taxon>Bacteria</taxon>
        <taxon>Pseudomonadati</taxon>
        <taxon>Bacteroidota</taxon>
        <taxon>Cytophagia</taxon>
        <taxon>Cytophagales</taxon>
        <taxon>Hymenobacteraceae</taxon>
        <taxon>Hymenobacter</taxon>
    </lineage>
</organism>
<dbReference type="Proteomes" id="UP000298471">
    <property type="component" value="Unassembled WGS sequence"/>
</dbReference>
<reference evidence="1 2" key="1">
    <citation type="submission" date="2019-04" db="EMBL/GenBank/DDBJ databases">
        <authorList>
            <person name="Feng G."/>
            <person name="Zhang J."/>
            <person name="Zhu H."/>
        </authorList>
    </citation>
    <scope>NUCLEOTIDE SEQUENCE [LARGE SCALE GENOMIC DNA]</scope>
    <source>
        <strain evidence="1 2">9PBR-1</strain>
    </source>
</reference>
<proteinExistence type="predicted"/>
<comment type="caution">
    <text evidence="1">The sequence shown here is derived from an EMBL/GenBank/DDBJ whole genome shotgun (WGS) entry which is preliminary data.</text>
</comment>
<evidence type="ECO:0000313" key="1">
    <source>
        <dbReference type="EMBL" id="TGE22728.1"/>
    </source>
</evidence>
<sequence length="94" mass="10533">MRTALHSLQVACHQPDQRAAVPVLADMVQQQHMASRLTETQQQQFQHCCTRLLDAAPRPIALVRLLLDAEVCFNHAYAIPQSKPSCPCPRHPPT</sequence>
<dbReference type="AlphaFoldDB" id="A0A4Z0PY84"/>
<protein>
    <submittedName>
        <fullName evidence="1">Uncharacterized protein</fullName>
    </submittedName>
</protein>
<keyword evidence="2" id="KW-1185">Reference proteome</keyword>
<name>A0A4Z0PY84_9BACT</name>
<dbReference type="EMBL" id="SRMB01000006">
    <property type="protein sequence ID" value="TGE22728.1"/>
    <property type="molecule type" value="Genomic_DNA"/>
</dbReference>
<accession>A0A4Z0PY84</accession>
<evidence type="ECO:0000313" key="2">
    <source>
        <dbReference type="Proteomes" id="UP000298471"/>
    </source>
</evidence>
<dbReference type="RefSeq" id="WP_135398651.1">
    <property type="nucleotide sequence ID" value="NZ_SRMB01000006.1"/>
</dbReference>
<gene>
    <name evidence="1" type="ORF">E5K02_23655</name>
</gene>